<dbReference type="CDD" id="cd04301">
    <property type="entry name" value="NAT_SF"/>
    <property type="match status" value="1"/>
</dbReference>
<dbReference type="PROSITE" id="PS51186">
    <property type="entry name" value="GNAT"/>
    <property type="match status" value="1"/>
</dbReference>
<dbReference type="EMBL" id="MVHV01000007">
    <property type="protein sequence ID" value="ORA83703.1"/>
    <property type="molecule type" value="Genomic_DNA"/>
</dbReference>
<organism evidence="2 3">
    <name type="scientific">Mycobacterium malmoense</name>
    <dbReference type="NCBI Taxonomy" id="1780"/>
    <lineage>
        <taxon>Bacteria</taxon>
        <taxon>Bacillati</taxon>
        <taxon>Actinomycetota</taxon>
        <taxon>Actinomycetes</taxon>
        <taxon>Mycobacteriales</taxon>
        <taxon>Mycobacteriaceae</taxon>
        <taxon>Mycobacterium</taxon>
    </lineage>
</organism>
<dbReference type="Pfam" id="PF00583">
    <property type="entry name" value="Acetyltransf_1"/>
    <property type="match status" value="1"/>
</dbReference>
<sequence>MSDRLADSAATARLLDGRLVSLRRLRLDDADAVLALHRHLSDHDRYFRFFTLQPVALPELIVKLTAPAHGLYALGAFDADRLIGVAHYVAVGDDPSVAEVAIVVAHEDHSVGVGTALLKRLAPIARAHGIGRFVADVLGENHLMLTVFFDLGWPCKPTDYGAIRHLEVELPEFDEAPTSTDEGS</sequence>
<reference evidence="2 3" key="1">
    <citation type="submission" date="2017-02" db="EMBL/GenBank/DDBJ databases">
        <title>The new phylogeny of genus Mycobacterium.</title>
        <authorList>
            <person name="Tortoli E."/>
            <person name="Trovato A."/>
            <person name="Cirillo D.M."/>
        </authorList>
    </citation>
    <scope>NUCLEOTIDE SEQUENCE [LARGE SCALE GENOMIC DNA]</scope>
    <source>
        <strain evidence="2 3">IP1130001</strain>
    </source>
</reference>
<feature type="domain" description="N-acetyltransferase" evidence="1">
    <location>
        <begin position="20"/>
        <end position="177"/>
    </location>
</feature>
<dbReference type="InterPro" id="IPR000182">
    <property type="entry name" value="GNAT_dom"/>
</dbReference>
<dbReference type="Gene3D" id="3.40.630.30">
    <property type="match status" value="1"/>
</dbReference>
<evidence type="ECO:0000313" key="3">
    <source>
        <dbReference type="Proteomes" id="UP000243140"/>
    </source>
</evidence>
<accession>A0ABX3ST62</accession>
<evidence type="ECO:0000259" key="1">
    <source>
        <dbReference type="PROSITE" id="PS51186"/>
    </source>
</evidence>
<evidence type="ECO:0000313" key="2">
    <source>
        <dbReference type="EMBL" id="ORA83703.1"/>
    </source>
</evidence>
<dbReference type="SUPFAM" id="SSF55729">
    <property type="entry name" value="Acyl-CoA N-acyltransferases (Nat)"/>
    <property type="match status" value="1"/>
</dbReference>
<dbReference type="Proteomes" id="UP000243140">
    <property type="component" value="Unassembled WGS sequence"/>
</dbReference>
<proteinExistence type="predicted"/>
<protein>
    <recommendedName>
        <fullName evidence="1">N-acetyltransferase domain-containing protein</fullName>
    </recommendedName>
</protein>
<gene>
    <name evidence="2" type="ORF">BST29_09210</name>
</gene>
<dbReference type="InterPro" id="IPR016181">
    <property type="entry name" value="Acyl_CoA_acyltransferase"/>
</dbReference>
<name>A0ABX3ST62_MYCMA</name>
<comment type="caution">
    <text evidence="2">The sequence shown here is derived from an EMBL/GenBank/DDBJ whole genome shotgun (WGS) entry which is preliminary data.</text>
</comment>
<keyword evidence="3" id="KW-1185">Reference proteome</keyword>
<dbReference type="RefSeq" id="WP_071512537.1">
    <property type="nucleotide sequence ID" value="NZ_CP060015.1"/>
</dbReference>